<evidence type="ECO:0000313" key="3">
    <source>
        <dbReference type="EMBL" id="SDE83848.1"/>
    </source>
</evidence>
<feature type="domain" description="Solute-binding protein family 3/N-terminal" evidence="2">
    <location>
        <begin position="10"/>
        <end position="229"/>
    </location>
</feature>
<dbReference type="SUPFAM" id="SSF53850">
    <property type="entry name" value="Periplasmic binding protein-like II"/>
    <property type="match status" value="1"/>
</dbReference>
<keyword evidence="1" id="KW-0732">Signal</keyword>
<dbReference type="AlphaFoldDB" id="A0A1G7G6T9"/>
<dbReference type="STRING" id="282683.SAMN04488105_108168"/>
<evidence type="ECO:0000259" key="2">
    <source>
        <dbReference type="SMART" id="SM00062"/>
    </source>
</evidence>
<reference evidence="4" key="1">
    <citation type="submission" date="2016-10" db="EMBL/GenBank/DDBJ databases">
        <authorList>
            <person name="Varghese N."/>
            <person name="Submissions S."/>
        </authorList>
    </citation>
    <scope>NUCLEOTIDE SEQUENCE [LARGE SCALE GENOMIC DNA]</scope>
    <source>
        <strain evidence="4">DSM 10146</strain>
    </source>
</reference>
<dbReference type="PANTHER" id="PTHR35936">
    <property type="entry name" value="MEMBRANE-BOUND LYTIC MUREIN TRANSGLYCOSYLASE F"/>
    <property type="match status" value="1"/>
</dbReference>
<dbReference type="Pfam" id="PF00497">
    <property type="entry name" value="SBP_bac_3"/>
    <property type="match status" value="1"/>
</dbReference>
<evidence type="ECO:0000256" key="1">
    <source>
        <dbReference type="ARBA" id="ARBA00022729"/>
    </source>
</evidence>
<dbReference type="EMBL" id="FNAV01000008">
    <property type="protein sequence ID" value="SDE83848.1"/>
    <property type="molecule type" value="Genomic_DNA"/>
</dbReference>
<dbReference type="InterPro" id="IPR001638">
    <property type="entry name" value="Solute-binding_3/MltF_N"/>
</dbReference>
<dbReference type="PANTHER" id="PTHR35936:SF17">
    <property type="entry name" value="ARGININE-BINDING EXTRACELLULAR PROTEIN ARTP"/>
    <property type="match status" value="1"/>
</dbReference>
<accession>A0A1G7G6T9</accession>
<proteinExistence type="predicted"/>
<dbReference type="Proteomes" id="UP000198994">
    <property type="component" value="Unassembled WGS sequence"/>
</dbReference>
<dbReference type="OrthoDB" id="6955767at2"/>
<keyword evidence="4" id="KW-1185">Reference proteome</keyword>
<protein>
    <submittedName>
        <fullName evidence="3">Polar amino acid transport system substrate-binding protein</fullName>
    </submittedName>
</protein>
<dbReference type="SMART" id="SM00062">
    <property type="entry name" value="PBPb"/>
    <property type="match status" value="1"/>
</dbReference>
<name>A0A1G7G6T9_9RHOB</name>
<gene>
    <name evidence="3" type="ORF">SAMN04488105_108168</name>
</gene>
<sequence length="236" mass="25215">MPHDSTTAAPLRVALNHGNFLLVGRDEAGAAKGISVDLAHAFAASEGREPVFVDYNRAVDVSSSAEDDAWDVCFLAVDPERARTIAFTEPYVRIDGSYLAGPDCTAEDAHALVASGEKVGAVRGSAYSLTLQRKPGAEALELYETLQMALEALDRGEVQALAGIRQAMMHEAETRPGSRLLAPPFMEIRQAMAMPQGRPEASARLQAFLSEALRDGTVGDILERHGVSRDCAIVPA</sequence>
<organism evidence="3 4">
    <name type="scientific">Salipiger thiooxidans</name>
    <dbReference type="NCBI Taxonomy" id="282683"/>
    <lineage>
        <taxon>Bacteria</taxon>
        <taxon>Pseudomonadati</taxon>
        <taxon>Pseudomonadota</taxon>
        <taxon>Alphaproteobacteria</taxon>
        <taxon>Rhodobacterales</taxon>
        <taxon>Roseobacteraceae</taxon>
        <taxon>Salipiger</taxon>
    </lineage>
</organism>
<evidence type="ECO:0000313" key="4">
    <source>
        <dbReference type="Proteomes" id="UP000198994"/>
    </source>
</evidence>
<dbReference type="Gene3D" id="3.40.190.10">
    <property type="entry name" value="Periplasmic binding protein-like II"/>
    <property type="match status" value="2"/>
</dbReference>
<dbReference type="RefSeq" id="WP_089960050.1">
    <property type="nucleotide sequence ID" value="NZ_FNAV01000008.1"/>
</dbReference>